<evidence type="ECO:0000313" key="2">
    <source>
        <dbReference type="EMBL" id="AFY64452.1"/>
    </source>
</evidence>
<dbReference type="RefSeq" id="YP_007890183.1">
    <property type="nucleotide sequence ID" value="NC_021109.1"/>
</dbReference>
<dbReference type="GeneID" id="15332294"/>
<dbReference type="InterPro" id="IPR004860">
    <property type="entry name" value="LAGLIDADG_dom"/>
</dbReference>
<dbReference type="SUPFAM" id="SSF55608">
    <property type="entry name" value="Homing endonucleases"/>
    <property type="match status" value="2"/>
</dbReference>
<sequence length="284" mass="32745">MSTENTEQWNEWLAGLIDGDGCFYINKKEKNVSFEITTHITDIRVLTELKNKLKVGSVKKRSNSQSVRFRVKTKVAVIDILHRVNGKLYNPARVAQFIAACNLFEITINQAWLDEVTTGAASLTIKNSYAYLAGLIDADGTISISVSHTSTENSQLSGVHGKITRLINSKAHNQVSLKVTTQYENYATLIYKTVGFGKIYKQKPNKQKKVPNPLYHWTVVSLEDFQLLYEQFKKFPLKSLKMHRIRLVLLYFKYKQLKYHLYEAGAIEAKIWAKFARLWYKYSY</sequence>
<dbReference type="PANTHER" id="PTHR37520">
    <property type="entry name" value="INTRON-ENCODED DNA ENDONUCLEASE AI2A-RELATED"/>
    <property type="match status" value="1"/>
</dbReference>
<dbReference type="Gene3D" id="3.10.28.10">
    <property type="entry name" value="Homing endonucleases"/>
    <property type="match status" value="2"/>
</dbReference>
<dbReference type="GO" id="GO:0004519">
    <property type="term" value="F:endonuclease activity"/>
    <property type="evidence" value="ECO:0007669"/>
    <property type="project" value="UniProtKB-KW"/>
</dbReference>
<protein>
    <submittedName>
        <fullName evidence="2">Putative site-specific DNA endonuclease</fullName>
    </submittedName>
</protein>
<keyword evidence="2" id="KW-0378">Hydrolase</keyword>
<dbReference type="InterPro" id="IPR027434">
    <property type="entry name" value="Homing_endonucl"/>
</dbReference>
<dbReference type="EMBL" id="JX977846">
    <property type="protein sequence ID" value="AFY64452.1"/>
    <property type="molecule type" value="Genomic_DNA"/>
</dbReference>
<accession>M9P831</accession>
<feature type="domain" description="Homing endonuclease LAGLIDADG" evidence="1">
    <location>
        <begin position="13"/>
        <end position="75"/>
    </location>
</feature>
<keyword evidence="2" id="KW-0540">Nuclease</keyword>
<dbReference type="AlphaFoldDB" id="M9P831"/>
<dbReference type="Pfam" id="PF00961">
    <property type="entry name" value="LAGLIDADG_1"/>
    <property type="match status" value="2"/>
</dbReference>
<gene>
    <name evidence="2" type="primary">orf284</name>
</gene>
<keyword evidence="2" id="KW-0255">Endonuclease</keyword>
<reference evidence="2" key="1">
    <citation type="journal article" date="2013" name="Mol. Biol. Evol.">
        <title>Organelle genome complexity scales positively with organism size in volvocine green algae.</title>
        <authorList>
            <person name="Smith D.R."/>
            <person name="Hamaji T."/>
            <person name="Olson B.J."/>
            <person name="Durand P.M."/>
            <person name="Ferris P."/>
            <person name="Michod R.E."/>
            <person name="Featherston J."/>
            <person name="Nozaki H."/>
            <person name="Keeling P.J."/>
        </authorList>
    </citation>
    <scope>NUCLEOTIDE SEQUENCE</scope>
    <source>
        <strain evidence="2">NIES-1363</strain>
    </source>
</reference>
<evidence type="ECO:0000259" key="1">
    <source>
        <dbReference type="Pfam" id="PF00961"/>
    </source>
</evidence>
<feature type="domain" description="Homing endonuclease LAGLIDADG" evidence="1">
    <location>
        <begin position="132"/>
        <end position="243"/>
    </location>
</feature>
<dbReference type="PANTHER" id="PTHR37520:SF1">
    <property type="entry name" value="INTRON-ENCODED DNA ENDONUCLEASE AI2A-RELATED"/>
    <property type="match status" value="1"/>
</dbReference>
<proteinExistence type="predicted"/>
<organism evidence="2">
    <name type="scientific">Pleodorina starrii</name>
    <dbReference type="NCBI Taxonomy" id="330485"/>
    <lineage>
        <taxon>Eukaryota</taxon>
        <taxon>Viridiplantae</taxon>
        <taxon>Chlorophyta</taxon>
        <taxon>core chlorophytes</taxon>
        <taxon>Chlorophyceae</taxon>
        <taxon>CS clade</taxon>
        <taxon>Chlamydomonadales</taxon>
        <taxon>Volvocaceae</taxon>
        <taxon>Pleodorina</taxon>
    </lineage>
</organism>
<geneLocation type="plastid" evidence="2"/>
<keyword evidence="2" id="KW-0934">Plastid</keyword>
<name>M9P831_9CHLO</name>